<evidence type="ECO:0000313" key="2">
    <source>
        <dbReference type="Proteomes" id="UP001187343"/>
    </source>
</evidence>
<organism evidence="1 2">
    <name type="scientific">Cirrhinus molitorella</name>
    <name type="common">mud carp</name>
    <dbReference type="NCBI Taxonomy" id="172907"/>
    <lineage>
        <taxon>Eukaryota</taxon>
        <taxon>Metazoa</taxon>
        <taxon>Chordata</taxon>
        <taxon>Craniata</taxon>
        <taxon>Vertebrata</taxon>
        <taxon>Euteleostomi</taxon>
        <taxon>Actinopterygii</taxon>
        <taxon>Neopterygii</taxon>
        <taxon>Teleostei</taxon>
        <taxon>Ostariophysi</taxon>
        <taxon>Cypriniformes</taxon>
        <taxon>Cyprinidae</taxon>
        <taxon>Labeoninae</taxon>
        <taxon>Labeonini</taxon>
        <taxon>Cirrhinus</taxon>
    </lineage>
</organism>
<dbReference type="Proteomes" id="UP001187343">
    <property type="component" value="Unassembled WGS sequence"/>
</dbReference>
<sequence length="68" mass="7951">MKTAQLPFCSRRLEDATLSTAFMEDWITGNGSEVLGFYLHKHTKEAKWRLAWSTHGWKPSWKRDVLAK</sequence>
<gene>
    <name evidence="1" type="ORF">Q8A67_008924</name>
</gene>
<proteinExistence type="predicted"/>
<comment type="caution">
    <text evidence="1">The sequence shown here is derived from an EMBL/GenBank/DDBJ whole genome shotgun (WGS) entry which is preliminary data.</text>
</comment>
<dbReference type="EMBL" id="JAUYZG010000008">
    <property type="protein sequence ID" value="KAK2900809.1"/>
    <property type="molecule type" value="Genomic_DNA"/>
</dbReference>
<protein>
    <submittedName>
        <fullName evidence="1">Uncharacterized protein</fullName>
    </submittedName>
</protein>
<name>A0AA88Q0V3_9TELE</name>
<dbReference type="AlphaFoldDB" id="A0AA88Q0V3"/>
<evidence type="ECO:0000313" key="1">
    <source>
        <dbReference type="EMBL" id="KAK2900809.1"/>
    </source>
</evidence>
<accession>A0AA88Q0V3</accession>
<keyword evidence="2" id="KW-1185">Reference proteome</keyword>
<reference evidence="1" key="1">
    <citation type="submission" date="2023-08" db="EMBL/GenBank/DDBJ databases">
        <title>Chromosome-level Genome Assembly of mud carp (Cirrhinus molitorella).</title>
        <authorList>
            <person name="Liu H."/>
        </authorList>
    </citation>
    <scope>NUCLEOTIDE SEQUENCE</scope>
    <source>
        <strain evidence="1">Prfri</strain>
        <tissue evidence="1">Muscle</tissue>
    </source>
</reference>